<dbReference type="PANTHER" id="PTHR30273:SF2">
    <property type="entry name" value="PROTEIN FECR"/>
    <property type="match status" value="1"/>
</dbReference>
<dbReference type="Pfam" id="PF04773">
    <property type="entry name" value="FecR"/>
    <property type="match status" value="1"/>
</dbReference>
<dbReference type="Pfam" id="PF16220">
    <property type="entry name" value="DUF4880"/>
    <property type="match status" value="1"/>
</dbReference>
<organism evidence="3 4">
    <name type="scientific">Methylosinus sporium</name>
    <dbReference type="NCBI Taxonomy" id="428"/>
    <lineage>
        <taxon>Bacteria</taxon>
        <taxon>Pseudomonadati</taxon>
        <taxon>Pseudomonadota</taxon>
        <taxon>Alphaproteobacteria</taxon>
        <taxon>Hyphomicrobiales</taxon>
        <taxon>Methylocystaceae</taxon>
        <taxon>Methylosinus</taxon>
    </lineage>
</organism>
<reference evidence="3 4" key="1">
    <citation type="submission" date="2019-07" db="EMBL/GenBank/DDBJ databases">
        <title>Ln-dependent methylotrophs.</title>
        <authorList>
            <person name="Tani A."/>
        </authorList>
    </citation>
    <scope>NUCLEOTIDE SEQUENCE [LARGE SCALE GENOMIC DNA]</scope>
    <source>
        <strain evidence="3 4">SM89A</strain>
    </source>
</reference>
<evidence type="ECO:0000259" key="2">
    <source>
        <dbReference type="Pfam" id="PF16220"/>
    </source>
</evidence>
<evidence type="ECO:0000313" key="3">
    <source>
        <dbReference type="EMBL" id="TRL37423.1"/>
    </source>
</evidence>
<dbReference type="GO" id="GO:0016989">
    <property type="term" value="F:sigma factor antagonist activity"/>
    <property type="evidence" value="ECO:0007669"/>
    <property type="project" value="TreeGrafter"/>
</dbReference>
<dbReference type="PANTHER" id="PTHR30273">
    <property type="entry name" value="PERIPLASMIC SIGNAL SENSOR AND SIGMA FACTOR ACTIVATOR FECR-RELATED"/>
    <property type="match status" value="1"/>
</dbReference>
<dbReference type="InterPro" id="IPR012373">
    <property type="entry name" value="Ferrdict_sens_TM"/>
</dbReference>
<proteinExistence type="predicted"/>
<accession>A0A549T6C6</accession>
<name>A0A549T6C6_METSR</name>
<sequence length="327" mass="35950">MERSDTPELRPLLDEALGWIVRLKAGEPSVADLEALRRWREQSPLHEEAFRDAARVWRLIGVAAHELDDETREEKLSAPPMAWPLRAPSRRAFLGGAVAASVAGYALFRPPLDLWPSLKDLSADFRTGKGERRMVALAPEVSLELNTLTSVALKPTPGALQIELISGQAAISVGLPQTRPLVVLAAGSRITANDARFDARCIDGLVSVSCLDGSVTVEQDTRVMRVGRDEQVSYGADGVMRSARIDPRRVSAWREGLLIFHDTPLNEVVEEVNRYRPGKIVIANADLSRRIVDGVFRVDRLEMLVEQVQRLFGARAMTLPGGVVLLG</sequence>
<dbReference type="AlphaFoldDB" id="A0A549T6C6"/>
<dbReference type="EMBL" id="VJMF01000012">
    <property type="protein sequence ID" value="TRL37423.1"/>
    <property type="molecule type" value="Genomic_DNA"/>
</dbReference>
<dbReference type="PIRSF" id="PIRSF018266">
    <property type="entry name" value="FecR"/>
    <property type="match status" value="1"/>
</dbReference>
<gene>
    <name evidence="3" type="ORF">FM996_02605</name>
</gene>
<dbReference type="InterPro" id="IPR006860">
    <property type="entry name" value="FecR"/>
</dbReference>
<feature type="domain" description="FecR N-terminal" evidence="2">
    <location>
        <begin position="14"/>
        <end position="56"/>
    </location>
</feature>
<comment type="caution">
    <text evidence="3">The sequence shown here is derived from an EMBL/GenBank/DDBJ whole genome shotgun (WGS) entry which is preliminary data.</text>
</comment>
<dbReference type="Gene3D" id="3.55.50.30">
    <property type="match status" value="1"/>
</dbReference>
<protein>
    <submittedName>
        <fullName evidence="3">DUF4880 domain-containing protein</fullName>
    </submittedName>
</protein>
<evidence type="ECO:0000259" key="1">
    <source>
        <dbReference type="Pfam" id="PF04773"/>
    </source>
</evidence>
<evidence type="ECO:0000313" key="4">
    <source>
        <dbReference type="Proteomes" id="UP000316781"/>
    </source>
</evidence>
<dbReference type="Gene3D" id="2.60.120.1440">
    <property type="match status" value="1"/>
</dbReference>
<dbReference type="Proteomes" id="UP000316781">
    <property type="component" value="Unassembled WGS sequence"/>
</dbReference>
<feature type="domain" description="FecR protein" evidence="1">
    <location>
        <begin position="124"/>
        <end position="215"/>
    </location>
</feature>
<dbReference type="InterPro" id="IPR032623">
    <property type="entry name" value="FecR_N"/>
</dbReference>